<dbReference type="Gene3D" id="1.10.1040.10">
    <property type="entry name" value="N-(1-d-carboxylethyl)-l-norvaline Dehydrogenase, domain 2"/>
    <property type="match status" value="1"/>
</dbReference>
<dbReference type="InterPro" id="IPR015814">
    <property type="entry name" value="Pgluconate_DH_NAD-bd_C"/>
</dbReference>
<dbReference type="Proteomes" id="UP001210720">
    <property type="component" value="Unassembled WGS sequence"/>
</dbReference>
<organism evidence="4 5">
    <name type="scientific">Thalassococcus lentus</name>
    <dbReference type="NCBI Taxonomy" id="1210524"/>
    <lineage>
        <taxon>Bacteria</taxon>
        <taxon>Pseudomonadati</taxon>
        <taxon>Pseudomonadota</taxon>
        <taxon>Alphaproteobacteria</taxon>
        <taxon>Rhodobacterales</taxon>
        <taxon>Roseobacteraceae</taxon>
        <taxon>Thalassococcus</taxon>
    </lineage>
</organism>
<keyword evidence="1" id="KW-0560">Oxidoreductase</keyword>
<evidence type="ECO:0000259" key="3">
    <source>
        <dbReference type="Pfam" id="PF09130"/>
    </source>
</evidence>
<dbReference type="PIRSF" id="PIRSF000103">
    <property type="entry name" value="HIBADH"/>
    <property type="match status" value="1"/>
</dbReference>
<comment type="caution">
    <text evidence="4">The sequence shown here is derived from an EMBL/GenBank/DDBJ whole genome shotgun (WGS) entry which is preliminary data.</text>
</comment>
<evidence type="ECO:0000313" key="4">
    <source>
        <dbReference type="EMBL" id="MDA7425679.1"/>
    </source>
</evidence>
<dbReference type="SUPFAM" id="SSF48179">
    <property type="entry name" value="6-phosphogluconate dehydrogenase C-terminal domain-like"/>
    <property type="match status" value="1"/>
</dbReference>
<dbReference type="RefSeq" id="WP_271433037.1">
    <property type="nucleotide sequence ID" value="NZ_JAQIOY010000004.1"/>
</dbReference>
<dbReference type="SUPFAM" id="SSF51735">
    <property type="entry name" value="NAD(P)-binding Rossmann-fold domains"/>
    <property type="match status" value="1"/>
</dbReference>
<dbReference type="InterPro" id="IPR006115">
    <property type="entry name" value="6PGDH_NADP-bd"/>
</dbReference>
<dbReference type="InterPro" id="IPR036291">
    <property type="entry name" value="NAD(P)-bd_dom_sf"/>
</dbReference>
<feature type="domain" description="Phosphogluconate dehydrogenase NAD-binding putative C-terminal" evidence="3">
    <location>
        <begin position="198"/>
        <end position="268"/>
    </location>
</feature>
<dbReference type="Pfam" id="PF09130">
    <property type="entry name" value="DUF1932"/>
    <property type="match status" value="1"/>
</dbReference>
<protein>
    <submittedName>
        <fullName evidence="4">DUF1932 domain-containing protein</fullName>
    </submittedName>
</protein>
<dbReference type="InterPro" id="IPR008927">
    <property type="entry name" value="6-PGluconate_DH-like_C_sf"/>
</dbReference>
<feature type="domain" description="6-phosphogluconate dehydrogenase NADP-binding" evidence="2">
    <location>
        <begin position="7"/>
        <end position="134"/>
    </location>
</feature>
<evidence type="ECO:0000259" key="2">
    <source>
        <dbReference type="Pfam" id="PF03446"/>
    </source>
</evidence>
<proteinExistence type="predicted"/>
<dbReference type="Gene3D" id="3.40.50.720">
    <property type="entry name" value="NAD(P)-binding Rossmann-like Domain"/>
    <property type="match status" value="1"/>
</dbReference>
<dbReference type="EMBL" id="JAQIOY010000004">
    <property type="protein sequence ID" value="MDA7425679.1"/>
    <property type="molecule type" value="Genomic_DNA"/>
</dbReference>
<dbReference type="Pfam" id="PF03446">
    <property type="entry name" value="NAD_binding_2"/>
    <property type="match status" value="1"/>
</dbReference>
<dbReference type="InterPro" id="IPR015815">
    <property type="entry name" value="HIBADH-related"/>
</dbReference>
<evidence type="ECO:0000313" key="5">
    <source>
        <dbReference type="Proteomes" id="UP001210720"/>
    </source>
</evidence>
<reference evidence="4 5" key="1">
    <citation type="submission" date="2023-01" db="EMBL/GenBank/DDBJ databases">
        <title>Thalassococcus onchidii sp. nov., isolated from a marine invertebrate from the South China Sea.</title>
        <authorList>
            <person name="Xu S."/>
            <person name="Liu Z."/>
            <person name="Xu Y."/>
        </authorList>
    </citation>
    <scope>NUCLEOTIDE SEQUENCE [LARGE SCALE GENOMIC DNA]</scope>
    <source>
        <strain evidence="4 5">KCTC 32084</strain>
    </source>
</reference>
<sequence>MTLSRPKIAFLGFGEAAQAFATGLRNEDAAMRLCGYDIKTDGPNAKVKQNEFAEHGVTDAASALSACSDAELIFSLVTADQSEVAAQAAAQSVLNEALFFDCNSCAPETKRRSAQLVEAAGGRYVDVAVMTPVHPKLHKAPCLLSGPHAEAAQEIATQLGMNVEIAGSCVGDASTRKMIRSVMIKGLEALSLECFLAARKAGIEDDIVASLDAGFPGFGWGERAPYMMERMATHGIRRAAEMEEVAKTLRDLGLAPRMTERTVQRQREMGALALHVTEEQAQNLGALADTILASMAAQKDTKE</sequence>
<accession>A0ABT4XUQ0</accession>
<gene>
    <name evidence="4" type="ORF">PFY00_13175</name>
</gene>
<evidence type="ECO:0000256" key="1">
    <source>
        <dbReference type="ARBA" id="ARBA00023002"/>
    </source>
</evidence>
<dbReference type="InterPro" id="IPR013328">
    <property type="entry name" value="6PGD_dom2"/>
</dbReference>
<name>A0ABT4XUQ0_9RHOB</name>
<keyword evidence="5" id="KW-1185">Reference proteome</keyword>